<evidence type="ECO:0000259" key="1">
    <source>
        <dbReference type="Pfam" id="PF02954"/>
    </source>
</evidence>
<comment type="caution">
    <text evidence="2">The sequence shown here is derived from an EMBL/GenBank/DDBJ whole genome shotgun (WGS) entry which is preliminary data.</text>
</comment>
<sequence length="103" mass="11741">LRVPIQKNPLVLTLFVRGFSGVFPASSPLLEGISKKRRRKSLREVQDILEKAILIKVLSYVNGNQKDAANFLGIKYTTLNEKIKKYNIKFSKSPIEFNYRGGE</sequence>
<feature type="domain" description="DNA binding HTH" evidence="1">
    <location>
        <begin position="49"/>
        <end position="86"/>
    </location>
</feature>
<dbReference type="SUPFAM" id="SSF46689">
    <property type="entry name" value="Homeodomain-like"/>
    <property type="match status" value="1"/>
</dbReference>
<proteinExistence type="predicted"/>
<organism evidence="2">
    <name type="scientific">marine sediment metagenome</name>
    <dbReference type="NCBI Taxonomy" id="412755"/>
    <lineage>
        <taxon>unclassified sequences</taxon>
        <taxon>metagenomes</taxon>
        <taxon>ecological metagenomes</taxon>
    </lineage>
</organism>
<dbReference type="AlphaFoldDB" id="A0A0F9TCX4"/>
<dbReference type="InterPro" id="IPR009057">
    <property type="entry name" value="Homeodomain-like_sf"/>
</dbReference>
<evidence type="ECO:0000313" key="2">
    <source>
        <dbReference type="EMBL" id="KKN46786.1"/>
    </source>
</evidence>
<dbReference type="Pfam" id="PF02954">
    <property type="entry name" value="HTH_8"/>
    <property type="match status" value="1"/>
</dbReference>
<protein>
    <recommendedName>
        <fullName evidence="1">DNA binding HTH domain-containing protein</fullName>
    </recommendedName>
</protein>
<accession>A0A0F9TCX4</accession>
<gene>
    <name evidence="2" type="ORF">LCGC14_0669660</name>
</gene>
<name>A0A0F9TCX4_9ZZZZ</name>
<feature type="non-terminal residue" evidence="2">
    <location>
        <position position="1"/>
    </location>
</feature>
<dbReference type="Gene3D" id="1.10.10.60">
    <property type="entry name" value="Homeodomain-like"/>
    <property type="match status" value="1"/>
</dbReference>
<dbReference type="EMBL" id="LAZR01001312">
    <property type="protein sequence ID" value="KKN46786.1"/>
    <property type="molecule type" value="Genomic_DNA"/>
</dbReference>
<dbReference type="PRINTS" id="PR01590">
    <property type="entry name" value="HTHFIS"/>
</dbReference>
<dbReference type="GO" id="GO:0043565">
    <property type="term" value="F:sequence-specific DNA binding"/>
    <property type="evidence" value="ECO:0007669"/>
    <property type="project" value="InterPro"/>
</dbReference>
<reference evidence="2" key="1">
    <citation type="journal article" date="2015" name="Nature">
        <title>Complex archaea that bridge the gap between prokaryotes and eukaryotes.</title>
        <authorList>
            <person name="Spang A."/>
            <person name="Saw J.H."/>
            <person name="Jorgensen S.L."/>
            <person name="Zaremba-Niedzwiedzka K."/>
            <person name="Martijn J."/>
            <person name="Lind A.E."/>
            <person name="van Eijk R."/>
            <person name="Schleper C."/>
            <person name="Guy L."/>
            <person name="Ettema T.J."/>
        </authorList>
    </citation>
    <scope>NUCLEOTIDE SEQUENCE</scope>
</reference>
<dbReference type="InterPro" id="IPR002197">
    <property type="entry name" value="HTH_Fis"/>
</dbReference>